<reference evidence="1 2" key="1">
    <citation type="submission" date="2019-12" db="EMBL/GenBank/DDBJ databases">
        <authorList>
            <person name="Alioto T."/>
            <person name="Alioto T."/>
            <person name="Gomez Garrido J."/>
        </authorList>
    </citation>
    <scope>NUCLEOTIDE SEQUENCE [LARGE SCALE GENOMIC DNA]</scope>
</reference>
<dbReference type="AlphaFoldDB" id="A0A8S0SLN5"/>
<keyword evidence="2" id="KW-1185">Reference proteome</keyword>
<gene>
    <name evidence="1" type="ORF">OLEA9_A092739</name>
</gene>
<sequence length="104" mass="11510">MVTATHPLSETVVTQTTMTYLPLETGIVHTLSLLAFSHSGHHAERQLTATLNPLPEMSALTTEMHPLSKIVAHIFSSLSFSLSKYHVEHHLIDMLHLLSNMTAL</sequence>
<evidence type="ECO:0000313" key="1">
    <source>
        <dbReference type="EMBL" id="CAA2993856.1"/>
    </source>
</evidence>
<accession>A0A8S0SLN5</accession>
<evidence type="ECO:0000313" key="2">
    <source>
        <dbReference type="Proteomes" id="UP000594638"/>
    </source>
</evidence>
<organism evidence="1 2">
    <name type="scientific">Olea europaea subsp. europaea</name>
    <dbReference type="NCBI Taxonomy" id="158383"/>
    <lineage>
        <taxon>Eukaryota</taxon>
        <taxon>Viridiplantae</taxon>
        <taxon>Streptophyta</taxon>
        <taxon>Embryophyta</taxon>
        <taxon>Tracheophyta</taxon>
        <taxon>Spermatophyta</taxon>
        <taxon>Magnoliopsida</taxon>
        <taxon>eudicotyledons</taxon>
        <taxon>Gunneridae</taxon>
        <taxon>Pentapetalae</taxon>
        <taxon>asterids</taxon>
        <taxon>lamiids</taxon>
        <taxon>Lamiales</taxon>
        <taxon>Oleaceae</taxon>
        <taxon>Oleeae</taxon>
        <taxon>Olea</taxon>
    </lineage>
</organism>
<dbReference type="EMBL" id="CACTIH010005459">
    <property type="protein sequence ID" value="CAA2993856.1"/>
    <property type="molecule type" value="Genomic_DNA"/>
</dbReference>
<name>A0A8S0SLN5_OLEEU</name>
<proteinExistence type="predicted"/>
<protein>
    <submittedName>
        <fullName evidence="1">Uncharacterized protein</fullName>
    </submittedName>
</protein>
<dbReference type="Gramene" id="OE9A092739T1">
    <property type="protein sequence ID" value="OE9A092739C1"/>
    <property type="gene ID" value="OE9A092739"/>
</dbReference>
<comment type="caution">
    <text evidence="1">The sequence shown here is derived from an EMBL/GenBank/DDBJ whole genome shotgun (WGS) entry which is preliminary data.</text>
</comment>
<dbReference type="Proteomes" id="UP000594638">
    <property type="component" value="Unassembled WGS sequence"/>
</dbReference>